<keyword evidence="4" id="KW-0547">Nucleotide-binding</keyword>
<keyword evidence="7" id="KW-0449">Lipoprotein</keyword>
<name>F0ZZK3_DICPU</name>
<dbReference type="OrthoDB" id="9989112at2759"/>
<dbReference type="Proteomes" id="UP000001064">
    <property type="component" value="Unassembled WGS sequence"/>
</dbReference>
<evidence type="ECO:0000256" key="6">
    <source>
        <dbReference type="ARBA" id="ARBA00023136"/>
    </source>
</evidence>
<evidence type="ECO:0000256" key="2">
    <source>
        <dbReference type="ARBA" id="ARBA00006270"/>
    </source>
</evidence>
<evidence type="ECO:0000256" key="7">
    <source>
        <dbReference type="ARBA" id="ARBA00023288"/>
    </source>
</evidence>
<proteinExistence type="inferred from homology"/>
<gene>
    <name evidence="9" type="ORF">DICPUDRAFT_41201</name>
</gene>
<dbReference type="FunFam" id="3.40.50.300:FF:001193">
    <property type="entry name" value="Rab family, other"/>
    <property type="match status" value="1"/>
</dbReference>
<dbReference type="InParanoid" id="F0ZZK3"/>
<dbReference type="InterPro" id="IPR027417">
    <property type="entry name" value="P-loop_NTPase"/>
</dbReference>
<evidence type="ECO:0000256" key="5">
    <source>
        <dbReference type="ARBA" id="ARBA00023134"/>
    </source>
</evidence>
<comment type="similarity">
    <text evidence="2">Belongs to the small GTPase superfamily. Rab family.</text>
</comment>
<protein>
    <recommendedName>
        <fullName evidence="11">Rab GTPase</fullName>
    </recommendedName>
</protein>
<dbReference type="InterPro" id="IPR001806">
    <property type="entry name" value="Small_GTPase"/>
</dbReference>
<dbReference type="OMA" id="SSENMEC"/>
<dbReference type="RefSeq" id="XP_003292861.1">
    <property type="nucleotide sequence ID" value="XM_003292813.1"/>
</dbReference>
<dbReference type="GO" id="GO:0055037">
    <property type="term" value="C:recycling endosome"/>
    <property type="evidence" value="ECO:0000318"/>
    <property type="project" value="GO_Central"/>
</dbReference>
<dbReference type="PRINTS" id="PR00449">
    <property type="entry name" value="RASTRNSFRMNG"/>
</dbReference>
<accession>F0ZZK3</accession>
<evidence type="ECO:0008006" key="11">
    <source>
        <dbReference type="Google" id="ProtNLM"/>
    </source>
</evidence>
<dbReference type="GeneID" id="10509040"/>
<evidence type="ECO:0000256" key="1">
    <source>
        <dbReference type="ARBA" id="ARBA00004635"/>
    </source>
</evidence>
<keyword evidence="3" id="KW-0488">Methylation</keyword>
<evidence type="ECO:0000256" key="4">
    <source>
        <dbReference type="ARBA" id="ARBA00022741"/>
    </source>
</evidence>
<dbReference type="Gene3D" id="3.40.50.300">
    <property type="entry name" value="P-loop containing nucleotide triphosphate hydrolases"/>
    <property type="match status" value="1"/>
</dbReference>
<dbReference type="STRING" id="5786.F0ZZK3"/>
<dbReference type="PROSITE" id="PS51419">
    <property type="entry name" value="RAB"/>
    <property type="match status" value="1"/>
</dbReference>
<evidence type="ECO:0000256" key="8">
    <source>
        <dbReference type="ARBA" id="ARBA00023289"/>
    </source>
</evidence>
<dbReference type="SMART" id="SM00176">
    <property type="entry name" value="RAN"/>
    <property type="match status" value="1"/>
</dbReference>
<keyword evidence="10" id="KW-1185">Reference proteome</keyword>
<dbReference type="PROSITE" id="PS51420">
    <property type="entry name" value="RHO"/>
    <property type="match status" value="1"/>
</dbReference>
<dbReference type="SMART" id="SM00174">
    <property type="entry name" value="RHO"/>
    <property type="match status" value="1"/>
</dbReference>
<dbReference type="GO" id="GO:0016020">
    <property type="term" value="C:membrane"/>
    <property type="evidence" value="ECO:0007669"/>
    <property type="project" value="UniProtKB-SubCell"/>
</dbReference>
<dbReference type="InterPro" id="IPR005225">
    <property type="entry name" value="Small_GTP-bd"/>
</dbReference>
<dbReference type="NCBIfam" id="TIGR00231">
    <property type="entry name" value="small_GTP"/>
    <property type="match status" value="1"/>
</dbReference>
<dbReference type="KEGG" id="dpp:DICPUDRAFT_41201"/>
<dbReference type="EMBL" id="GL871314">
    <property type="protein sequence ID" value="EGC30626.1"/>
    <property type="molecule type" value="Genomic_DNA"/>
</dbReference>
<dbReference type="SMART" id="SM00175">
    <property type="entry name" value="RAB"/>
    <property type="match status" value="1"/>
</dbReference>
<keyword evidence="6" id="KW-0472">Membrane</keyword>
<evidence type="ECO:0000256" key="3">
    <source>
        <dbReference type="ARBA" id="ARBA00022481"/>
    </source>
</evidence>
<dbReference type="VEuPathDB" id="AmoebaDB:DICPUDRAFT_41201"/>
<reference evidence="10" key="1">
    <citation type="journal article" date="2011" name="Genome Biol.">
        <title>Comparative genomics of the social amoebae Dictyostelium discoideum and Dictyostelium purpureum.</title>
        <authorList>
            <consortium name="US DOE Joint Genome Institute (JGI-PGF)"/>
            <person name="Sucgang R."/>
            <person name="Kuo A."/>
            <person name="Tian X."/>
            <person name="Salerno W."/>
            <person name="Parikh A."/>
            <person name="Feasley C.L."/>
            <person name="Dalin E."/>
            <person name="Tu H."/>
            <person name="Huang E."/>
            <person name="Barry K."/>
            <person name="Lindquist E."/>
            <person name="Shapiro H."/>
            <person name="Bruce D."/>
            <person name="Schmutz J."/>
            <person name="Salamov A."/>
            <person name="Fey P."/>
            <person name="Gaudet P."/>
            <person name="Anjard C."/>
            <person name="Babu M.M."/>
            <person name="Basu S."/>
            <person name="Bushmanova Y."/>
            <person name="van der Wel H."/>
            <person name="Katoh-Kurasawa M."/>
            <person name="Dinh C."/>
            <person name="Coutinho P.M."/>
            <person name="Saito T."/>
            <person name="Elias M."/>
            <person name="Schaap P."/>
            <person name="Kay R.R."/>
            <person name="Henrissat B."/>
            <person name="Eichinger L."/>
            <person name="Rivero F."/>
            <person name="Putnam N.H."/>
            <person name="West C.M."/>
            <person name="Loomis W.F."/>
            <person name="Chisholm R.L."/>
            <person name="Shaulsky G."/>
            <person name="Strassmann J.E."/>
            <person name="Queller D.C."/>
            <person name="Kuspa A."/>
            <person name="Grigoriev I.V."/>
        </authorList>
    </citation>
    <scope>NUCLEOTIDE SEQUENCE [LARGE SCALE GENOMIC DNA]</scope>
    <source>
        <strain evidence="10">QSDP1</strain>
    </source>
</reference>
<dbReference type="InterPro" id="IPR050209">
    <property type="entry name" value="Rab_GTPases_membrane_traffic"/>
</dbReference>
<dbReference type="GO" id="GO:0005525">
    <property type="term" value="F:GTP binding"/>
    <property type="evidence" value="ECO:0000318"/>
    <property type="project" value="GO_Central"/>
</dbReference>
<evidence type="ECO:0000313" key="10">
    <source>
        <dbReference type="Proteomes" id="UP000001064"/>
    </source>
</evidence>
<dbReference type="AlphaFoldDB" id="F0ZZK3"/>
<keyword evidence="8" id="KW-0636">Prenylation</keyword>
<sequence length="206" mass="22710">MGKSLYLFKFLILGDASVGKSCLLHRFTDNRFKSQSSHTIGVDFASKIIDIQGRAVKLQIWDTAGQERFRSVTRSYYRGSSGVVLVYDVSSRESYNHINNWLSDARALASKDVTVILVGNKADLSEEREVSFLEASRLAQENDLLFMEASALSGDGVEELFLKCARSIITKIDNGEVNLEQLGVQISEGDLSKRGNSGDSNKPCCG</sequence>
<dbReference type="eggNOG" id="KOG0086">
    <property type="taxonomic scope" value="Eukaryota"/>
</dbReference>
<dbReference type="GO" id="GO:0030100">
    <property type="term" value="P:regulation of endocytosis"/>
    <property type="evidence" value="ECO:0000318"/>
    <property type="project" value="GO_Central"/>
</dbReference>
<dbReference type="SUPFAM" id="SSF52540">
    <property type="entry name" value="P-loop containing nucleoside triphosphate hydrolases"/>
    <property type="match status" value="1"/>
</dbReference>
<keyword evidence="5" id="KW-0342">GTP-binding</keyword>
<dbReference type="GO" id="GO:0016192">
    <property type="term" value="P:vesicle-mediated transport"/>
    <property type="evidence" value="ECO:0000318"/>
    <property type="project" value="GO_Central"/>
</dbReference>
<evidence type="ECO:0000313" key="9">
    <source>
        <dbReference type="EMBL" id="EGC30626.1"/>
    </source>
</evidence>
<dbReference type="SMART" id="SM00173">
    <property type="entry name" value="RAS"/>
    <property type="match status" value="1"/>
</dbReference>
<dbReference type="Pfam" id="PF00071">
    <property type="entry name" value="Ras"/>
    <property type="match status" value="1"/>
</dbReference>
<dbReference type="PANTHER" id="PTHR47979">
    <property type="entry name" value="DRAB11-RELATED"/>
    <property type="match status" value="1"/>
</dbReference>
<dbReference type="PROSITE" id="PS51421">
    <property type="entry name" value="RAS"/>
    <property type="match status" value="1"/>
</dbReference>
<comment type="subcellular location">
    <subcellularLocation>
        <location evidence="1">Membrane</location>
        <topology evidence="1">Lipid-anchor</topology>
    </subcellularLocation>
</comment>
<dbReference type="GO" id="GO:0003924">
    <property type="term" value="F:GTPase activity"/>
    <property type="evidence" value="ECO:0000318"/>
    <property type="project" value="GO_Central"/>
</dbReference>
<organism evidence="9 10">
    <name type="scientific">Dictyostelium purpureum</name>
    <name type="common">Slime mold</name>
    <dbReference type="NCBI Taxonomy" id="5786"/>
    <lineage>
        <taxon>Eukaryota</taxon>
        <taxon>Amoebozoa</taxon>
        <taxon>Evosea</taxon>
        <taxon>Eumycetozoa</taxon>
        <taxon>Dictyostelia</taxon>
        <taxon>Dictyosteliales</taxon>
        <taxon>Dictyosteliaceae</taxon>
        <taxon>Dictyostelium</taxon>
    </lineage>
</organism>
<dbReference type="FunCoup" id="F0ZZK3">
    <property type="interactions" value="6"/>
</dbReference>